<keyword evidence="2 5" id="KW-0808">Transferase</keyword>
<keyword evidence="3 5" id="KW-0949">S-adenosyl-L-methionine</keyword>
<evidence type="ECO:0000313" key="8">
    <source>
        <dbReference type="EMBL" id="TCJ21664.1"/>
    </source>
</evidence>
<dbReference type="Proteomes" id="UP000295453">
    <property type="component" value="Unassembled WGS sequence"/>
</dbReference>
<dbReference type="InterPro" id="IPR001525">
    <property type="entry name" value="C5_MeTfrase"/>
</dbReference>
<dbReference type="PANTHER" id="PTHR46098">
    <property type="entry name" value="TRNA (CYTOSINE(38)-C(5))-METHYLTRANSFERASE"/>
    <property type="match status" value="1"/>
</dbReference>
<evidence type="ECO:0000256" key="2">
    <source>
        <dbReference type="ARBA" id="ARBA00022679"/>
    </source>
</evidence>
<dbReference type="PANTHER" id="PTHR46098:SF1">
    <property type="entry name" value="TRNA (CYTOSINE(38)-C(5))-METHYLTRANSFERASE"/>
    <property type="match status" value="1"/>
</dbReference>
<dbReference type="EMBL" id="SJZJ01000031">
    <property type="protein sequence ID" value="TCJ21664.1"/>
    <property type="molecule type" value="Genomic_DNA"/>
</dbReference>
<proteinExistence type="inferred from homology"/>
<comment type="caution">
    <text evidence="8">The sequence shown here is derived from an EMBL/GenBank/DDBJ whole genome shotgun (WGS) entry which is preliminary data.</text>
</comment>
<keyword evidence="1 5" id="KW-0489">Methyltransferase</keyword>
<dbReference type="Pfam" id="PF00145">
    <property type="entry name" value="DNA_methylase"/>
    <property type="match status" value="2"/>
</dbReference>
<dbReference type="GO" id="GO:0003886">
    <property type="term" value="F:DNA (cytosine-5-)-methyltransferase activity"/>
    <property type="evidence" value="ECO:0007669"/>
    <property type="project" value="UniProtKB-EC"/>
</dbReference>
<evidence type="ECO:0000313" key="9">
    <source>
        <dbReference type="Proteomes" id="UP000295453"/>
    </source>
</evidence>
<sequence length="511" mass="56876">MPQQPAFRFIDLFAGIGGFHAVMKAFGGECVYAVEIDKKAANVYEANWGHPAHGDITLDADDEVGIMNVPAHDVLCAGFPCQPFSKSGAQRGMDEARGTLFFNIASIIKAHHPKVVLLENVRNLIGPRHTHEWDVIIQTLREEGYNVSARPAVFSPHLLPEHLGGTPQVRERVFITATYAPHTVPFLPNGKVDFEIEGPKPVATMNDRFPKSATSNAPLFDPGSKDGGWNLLDGGLLDDSHAIPGCDLTAGETLWIDAWDAFTTLMRERTGEPLKGFPYWADCWLDFPEAAASMRRAPLPKRNDEGRYEPGSLNGFKAPNKVTRPHIPAHLPAWKQSHLRRNYDAFEAHWRDILPWAWQWGVYTDLFPTSRRKLEWQAQDAKCLWDTVMHFRPSGIRAKRPTYLPALVAITQTSIVGPRERRLSPRETARLQGLPDTFAFPDQPAAATYKQMGNGVAVGAVQHVFREHVLRDEALLVADPDGIGQRIVDAAKDATPAKVVERLSKHKPSRS</sequence>
<dbReference type="EC" id="2.1.1.37" evidence="7"/>
<dbReference type="RefSeq" id="WP_131585434.1">
    <property type="nucleotide sequence ID" value="NZ_SJZJ01000031.1"/>
</dbReference>
<feature type="active site" evidence="5">
    <location>
        <position position="81"/>
    </location>
</feature>
<dbReference type="PROSITE" id="PS51679">
    <property type="entry name" value="SAM_MT_C5"/>
    <property type="match status" value="1"/>
</dbReference>
<dbReference type="GO" id="GO:0009307">
    <property type="term" value="P:DNA restriction-modification system"/>
    <property type="evidence" value="ECO:0007669"/>
    <property type="project" value="UniProtKB-KW"/>
</dbReference>
<comment type="catalytic activity">
    <reaction evidence="7">
        <text>a 2'-deoxycytidine in DNA + S-adenosyl-L-methionine = a 5-methyl-2'-deoxycytidine in DNA + S-adenosyl-L-homocysteine + H(+)</text>
        <dbReference type="Rhea" id="RHEA:13681"/>
        <dbReference type="Rhea" id="RHEA-COMP:11369"/>
        <dbReference type="Rhea" id="RHEA-COMP:11370"/>
        <dbReference type="ChEBI" id="CHEBI:15378"/>
        <dbReference type="ChEBI" id="CHEBI:57856"/>
        <dbReference type="ChEBI" id="CHEBI:59789"/>
        <dbReference type="ChEBI" id="CHEBI:85452"/>
        <dbReference type="ChEBI" id="CHEBI:85454"/>
        <dbReference type="EC" id="2.1.1.37"/>
    </reaction>
</comment>
<gene>
    <name evidence="8" type="ORF">EPD65_14650</name>
</gene>
<name>A0A4R1BUQ6_9ACTN</name>
<dbReference type="InterPro" id="IPR029063">
    <property type="entry name" value="SAM-dependent_MTases_sf"/>
</dbReference>
<dbReference type="GO" id="GO:0032259">
    <property type="term" value="P:methylation"/>
    <property type="evidence" value="ECO:0007669"/>
    <property type="project" value="UniProtKB-KW"/>
</dbReference>
<keyword evidence="4" id="KW-0680">Restriction system</keyword>
<protein>
    <recommendedName>
        <fullName evidence="7">Cytosine-specific methyltransferase</fullName>
        <ecNumber evidence="7">2.1.1.37</ecNumber>
    </recommendedName>
</protein>
<evidence type="ECO:0000256" key="7">
    <source>
        <dbReference type="RuleBase" id="RU000417"/>
    </source>
</evidence>
<dbReference type="AlphaFoldDB" id="A0A4R1BUQ6"/>
<dbReference type="InterPro" id="IPR050750">
    <property type="entry name" value="C5-MTase"/>
</dbReference>
<organism evidence="8 9">
    <name type="scientific">Nocardioides jejuensis</name>
    <dbReference type="NCBI Taxonomy" id="2502782"/>
    <lineage>
        <taxon>Bacteria</taxon>
        <taxon>Bacillati</taxon>
        <taxon>Actinomycetota</taxon>
        <taxon>Actinomycetes</taxon>
        <taxon>Propionibacteriales</taxon>
        <taxon>Nocardioidaceae</taxon>
        <taxon>Nocardioides</taxon>
    </lineage>
</organism>
<evidence type="ECO:0000256" key="3">
    <source>
        <dbReference type="ARBA" id="ARBA00022691"/>
    </source>
</evidence>
<comment type="similarity">
    <text evidence="5 6">Belongs to the class I-like SAM-binding methyltransferase superfamily. C5-methyltransferase family.</text>
</comment>
<accession>A0A4R1BUQ6</accession>
<dbReference type="OrthoDB" id="9813719at2"/>
<dbReference type="CDD" id="cd00315">
    <property type="entry name" value="Cyt_C5_DNA_methylase"/>
    <property type="match status" value="1"/>
</dbReference>
<dbReference type="Gene3D" id="3.40.50.150">
    <property type="entry name" value="Vaccinia Virus protein VP39"/>
    <property type="match status" value="1"/>
</dbReference>
<dbReference type="NCBIfam" id="TIGR00675">
    <property type="entry name" value="dcm"/>
    <property type="match status" value="1"/>
</dbReference>
<dbReference type="Gene3D" id="3.90.120.10">
    <property type="entry name" value="DNA Methylase, subunit A, domain 2"/>
    <property type="match status" value="1"/>
</dbReference>
<dbReference type="PRINTS" id="PR00105">
    <property type="entry name" value="C5METTRFRASE"/>
</dbReference>
<dbReference type="PROSITE" id="PS00094">
    <property type="entry name" value="C5_MTASE_1"/>
    <property type="match status" value="1"/>
</dbReference>
<reference evidence="8 9" key="1">
    <citation type="submission" date="2019-03" db="EMBL/GenBank/DDBJ databases">
        <authorList>
            <person name="Kim M.K.M."/>
        </authorList>
    </citation>
    <scope>NUCLEOTIDE SEQUENCE [LARGE SCALE GENOMIC DNA]</scope>
    <source>
        <strain evidence="8 9">18JY15-6</strain>
    </source>
</reference>
<evidence type="ECO:0000256" key="4">
    <source>
        <dbReference type="ARBA" id="ARBA00022747"/>
    </source>
</evidence>
<evidence type="ECO:0000256" key="5">
    <source>
        <dbReference type="PROSITE-ProRule" id="PRU01016"/>
    </source>
</evidence>
<keyword evidence="9" id="KW-1185">Reference proteome</keyword>
<dbReference type="InterPro" id="IPR018117">
    <property type="entry name" value="C5_DNA_meth_AS"/>
</dbReference>
<evidence type="ECO:0000256" key="1">
    <source>
        <dbReference type="ARBA" id="ARBA00022603"/>
    </source>
</evidence>
<evidence type="ECO:0000256" key="6">
    <source>
        <dbReference type="RuleBase" id="RU000416"/>
    </source>
</evidence>
<dbReference type="SUPFAM" id="SSF53335">
    <property type="entry name" value="S-adenosyl-L-methionine-dependent methyltransferases"/>
    <property type="match status" value="1"/>
</dbReference>